<protein>
    <submittedName>
        <fullName evidence="1">ANKIB1 isoform 6</fullName>
    </submittedName>
</protein>
<reference evidence="1 2" key="1">
    <citation type="submission" date="2017-12" db="EMBL/GenBank/DDBJ databases">
        <title>High-resolution comparative analysis of great ape genomes.</title>
        <authorList>
            <person name="Pollen A."/>
            <person name="Hastie A."/>
            <person name="Hormozdiari F."/>
            <person name="Dougherty M."/>
            <person name="Liu R."/>
            <person name="Chaisson M."/>
            <person name="Hoppe E."/>
            <person name="Hill C."/>
            <person name="Pang A."/>
            <person name="Hillier L."/>
            <person name="Baker C."/>
            <person name="Armstrong J."/>
            <person name="Shendure J."/>
            <person name="Paten B."/>
            <person name="Wilson R."/>
            <person name="Chao H."/>
            <person name="Schneider V."/>
            <person name="Ventura M."/>
            <person name="Kronenberg Z."/>
            <person name="Murali S."/>
            <person name="Gordon D."/>
            <person name="Cantsilieris S."/>
            <person name="Munson K."/>
            <person name="Nelson B."/>
            <person name="Raja A."/>
            <person name="Underwood J."/>
            <person name="Diekhans M."/>
            <person name="Fiddes I."/>
            <person name="Haussler D."/>
            <person name="Eichler E."/>
        </authorList>
    </citation>
    <scope>NUCLEOTIDE SEQUENCE [LARGE SCALE GENOMIC DNA]</scope>
    <source>
        <strain evidence="1">Yerkes chimp pedigree #C0471</strain>
    </source>
</reference>
<feature type="non-terminal residue" evidence="1">
    <location>
        <position position="1"/>
    </location>
</feature>
<dbReference type="EMBL" id="NBAG03000313">
    <property type="protein sequence ID" value="PNI42017.1"/>
    <property type="molecule type" value="Genomic_DNA"/>
</dbReference>
<comment type="caution">
    <text evidence="1">The sequence shown here is derived from an EMBL/GenBank/DDBJ whole genome shotgun (WGS) entry which is preliminary data.</text>
</comment>
<organism evidence="1 2">
    <name type="scientific">Pan troglodytes</name>
    <name type="common">Chimpanzee</name>
    <dbReference type="NCBI Taxonomy" id="9598"/>
    <lineage>
        <taxon>Eukaryota</taxon>
        <taxon>Metazoa</taxon>
        <taxon>Chordata</taxon>
        <taxon>Craniata</taxon>
        <taxon>Vertebrata</taxon>
        <taxon>Euteleostomi</taxon>
        <taxon>Mammalia</taxon>
        <taxon>Eutheria</taxon>
        <taxon>Euarchontoglires</taxon>
        <taxon>Primates</taxon>
        <taxon>Haplorrhini</taxon>
        <taxon>Catarrhini</taxon>
        <taxon>Hominidae</taxon>
        <taxon>Pan</taxon>
    </lineage>
</organism>
<name>A0A2J8L429_PANTR</name>
<proteinExistence type="predicted"/>
<evidence type="ECO:0000313" key="1">
    <source>
        <dbReference type="EMBL" id="PNI42017.1"/>
    </source>
</evidence>
<dbReference type="Proteomes" id="UP000236370">
    <property type="component" value="Unassembled WGS sequence"/>
</dbReference>
<dbReference type="AlphaFoldDB" id="A0A2J8L429"/>
<sequence>RMKAAITCSVLSASMTFAGFALKSGKNIVRPLEVITDVLAMKSFNTWRSNPRK</sequence>
<evidence type="ECO:0000313" key="2">
    <source>
        <dbReference type="Proteomes" id="UP000236370"/>
    </source>
</evidence>
<accession>A0A2J8L429</accession>
<gene>
    <name evidence="1" type="ORF">CK820_G0033029</name>
</gene>